<dbReference type="HOGENOM" id="CLU_1153696_0_0_1"/>
<dbReference type="PANTHER" id="PTHR28243:SF1">
    <property type="entry name" value="PYRIDOXAMINE 5'-PHOSPHATE OXIDASE ALR4036 FAMILY FMN-BINDING DOMAIN-CONTAINING PROTEIN"/>
    <property type="match status" value="1"/>
</dbReference>
<feature type="domain" description="Pyridoxamine 5'-phosphate oxidase Alr4036 family FMN-binding" evidence="1">
    <location>
        <begin position="9"/>
        <end position="105"/>
    </location>
</feature>
<dbReference type="OMA" id="FKENQWF"/>
<organism evidence="2 3">
    <name type="scientific">Tetrahymena thermophila (strain SB210)</name>
    <dbReference type="NCBI Taxonomy" id="312017"/>
    <lineage>
        <taxon>Eukaryota</taxon>
        <taxon>Sar</taxon>
        <taxon>Alveolata</taxon>
        <taxon>Ciliophora</taxon>
        <taxon>Intramacronucleata</taxon>
        <taxon>Oligohymenophorea</taxon>
        <taxon>Hymenostomatida</taxon>
        <taxon>Tetrahymenina</taxon>
        <taxon>Tetrahymenidae</taxon>
        <taxon>Tetrahymena</taxon>
    </lineage>
</organism>
<dbReference type="OrthoDB" id="287059at2759"/>
<dbReference type="InterPro" id="IPR024624">
    <property type="entry name" value="Pyridox_Oxase_Alr4036_FMN-bd"/>
</dbReference>
<dbReference type="Gene3D" id="2.30.110.10">
    <property type="entry name" value="Electron Transport, Fmn-binding Protein, Chain A"/>
    <property type="match status" value="1"/>
</dbReference>
<evidence type="ECO:0000313" key="3">
    <source>
        <dbReference type="Proteomes" id="UP000009168"/>
    </source>
</evidence>
<dbReference type="UniPathway" id="UPA01068">
    <property type="reaction ID" value="UER00304"/>
</dbReference>
<keyword evidence="3" id="KW-1185">Reference proteome</keyword>
<dbReference type="GeneID" id="7840887"/>
<gene>
    <name evidence="2" type="ORF">TTHERM_00338550</name>
</gene>
<protein>
    <submittedName>
        <fullName evidence="2">Pyridoxamine 5'-phosphate oxidase-related FMN-binding protein</fullName>
    </submittedName>
</protein>
<evidence type="ECO:0000313" key="2">
    <source>
        <dbReference type="EMBL" id="EAR97373.3"/>
    </source>
</evidence>
<reference evidence="3" key="1">
    <citation type="journal article" date="2006" name="PLoS Biol.">
        <title>Macronuclear genome sequence of the ciliate Tetrahymena thermophila, a model eukaryote.</title>
        <authorList>
            <person name="Eisen J.A."/>
            <person name="Coyne R.S."/>
            <person name="Wu M."/>
            <person name="Wu D."/>
            <person name="Thiagarajan M."/>
            <person name="Wortman J.R."/>
            <person name="Badger J.H."/>
            <person name="Ren Q."/>
            <person name="Amedeo P."/>
            <person name="Jones K.M."/>
            <person name="Tallon L.J."/>
            <person name="Delcher A.L."/>
            <person name="Salzberg S.L."/>
            <person name="Silva J.C."/>
            <person name="Haas B.J."/>
            <person name="Majoros W.H."/>
            <person name="Farzad M."/>
            <person name="Carlton J.M."/>
            <person name="Smith R.K. Jr."/>
            <person name="Garg J."/>
            <person name="Pearlman R.E."/>
            <person name="Karrer K.M."/>
            <person name="Sun L."/>
            <person name="Manning G."/>
            <person name="Elde N.C."/>
            <person name="Turkewitz A.P."/>
            <person name="Asai D.J."/>
            <person name="Wilkes D.E."/>
            <person name="Wang Y."/>
            <person name="Cai H."/>
            <person name="Collins K."/>
            <person name="Stewart B.A."/>
            <person name="Lee S.R."/>
            <person name="Wilamowska K."/>
            <person name="Weinberg Z."/>
            <person name="Ruzzo W.L."/>
            <person name="Wloga D."/>
            <person name="Gaertig J."/>
            <person name="Frankel J."/>
            <person name="Tsao C.-C."/>
            <person name="Gorovsky M.A."/>
            <person name="Keeling P.J."/>
            <person name="Waller R.F."/>
            <person name="Patron N.J."/>
            <person name="Cherry J.M."/>
            <person name="Stover N.A."/>
            <person name="Krieger C.J."/>
            <person name="del Toro C."/>
            <person name="Ryder H.F."/>
            <person name="Williamson S.C."/>
            <person name="Barbeau R.A."/>
            <person name="Hamilton E.P."/>
            <person name="Orias E."/>
        </authorList>
    </citation>
    <scope>NUCLEOTIDE SEQUENCE [LARGE SCALE GENOMIC DNA]</scope>
    <source>
        <strain evidence="3">SB210</strain>
    </source>
</reference>
<proteinExistence type="predicted"/>
<dbReference type="PANTHER" id="PTHR28243">
    <property type="entry name" value="AGL049CP"/>
    <property type="match status" value="1"/>
</dbReference>
<dbReference type="Pfam" id="PF12766">
    <property type="entry name" value="Pyridox_oxase_2"/>
    <property type="match status" value="1"/>
</dbReference>
<dbReference type="eggNOG" id="ENOG502SVVH">
    <property type="taxonomic scope" value="Eukaryota"/>
</dbReference>
<dbReference type="EMBL" id="GG662666">
    <property type="protein sequence ID" value="EAR97373.3"/>
    <property type="molecule type" value="Genomic_DNA"/>
</dbReference>
<dbReference type="SUPFAM" id="SSF50475">
    <property type="entry name" value="FMN-binding split barrel"/>
    <property type="match status" value="1"/>
</dbReference>
<sequence length="241" mass="28587">MQEAQQDLPQWLKALKRSIINNRQLQFSNMSQIAYVFNGEAGIDNITFDSYEKVISDNPLQEYSLIYTIDSRKNTFNEMKNNKVVELCWYFPLTKEQYKIKCHFSFIALQQTQINDIQITEEILIEQLPQNQRELLENAWNKVDKEAKKLYQSPHPDTCKPNQEPLDDLERFNTPEKNKISNNFALLVLTPFRMEHTSFAMPQVVADGRKEFESIFKPYKKHSKYLYVIENNQWKVHTLNP</sequence>
<dbReference type="RefSeq" id="XP_001017618.3">
    <property type="nucleotide sequence ID" value="XM_001017618.3"/>
</dbReference>
<dbReference type="KEGG" id="tet:TTHERM_00338550"/>
<dbReference type="GO" id="GO:0010181">
    <property type="term" value="F:FMN binding"/>
    <property type="evidence" value="ECO:0007669"/>
    <property type="project" value="InterPro"/>
</dbReference>
<name>I7M1Q9_TETTS</name>
<dbReference type="AlphaFoldDB" id="I7M1Q9"/>
<accession>I7M1Q9</accession>
<dbReference type="InParanoid" id="I7M1Q9"/>
<evidence type="ECO:0000259" key="1">
    <source>
        <dbReference type="Pfam" id="PF12766"/>
    </source>
</evidence>
<dbReference type="Proteomes" id="UP000009168">
    <property type="component" value="Unassembled WGS sequence"/>
</dbReference>
<dbReference type="InterPro" id="IPR012349">
    <property type="entry name" value="Split_barrel_FMN-bd"/>
</dbReference>